<dbReference type="PANTHER" id="PTHR46246">
    <property type="entry name" value="GUANOSINE-3',5'-BIS(DIPHOSPHATE) 3'-PYROPHOSPHOHYDROLASE MESH1"/>
    <property type="match status" value="1"/>
</dbReference>
<dbReference type="GO" id="GO:0008893">
    <property type="term" value="F:guanosine-3',5'-bis(diphosphate) 3'-diphosphatase activity"/>
    <property type="evidence" value="ECO:0007669"/>
    <property type="project" value="TreeGrafter"/>
</dbReference>
<dbReference type="Pfam" id="PF13328">
    <property type="entry name" value="HD_4"/>
    <property type="match status" value="1"/>
</dbReference>
<dbReference type="EMBL" id="BJNW01000008">
    <property type="protein sequence ID" value="GEC99007.1"/>
    <property type="molecule type" value="Genomic_DNA"/>
</dbReference>
<dbReference type="AlphaFoldDB" id="A0A4Y4D6T1"/>
<dbReference type="Gene3D" id="1.10.3210.10">
    <property type="entry name" value="Hypothetical protein af1432"/>
    <property type="match status" value="1"/>
</dbReference>
<protein>
    <submittedName>
        <fullName evidence="2">Phosphohydrolase</fullName>
    </submittedName>
</protein>
<reference evidence="2 3" key="1">
    <citation type="submission" date="2019-06" db="EMBL/GenBank/DDBJ databases">
        <title>Whole genome shotgun sequence of Kocuria varians NBRC 15358.</title>
        <authorList>
            <person name="Hosoyama A."/>
            <person name="Uohara A."/>
            <person name="Ohji S."/>
            <person name="Ichikawa N."/>
        </authorList>
    </citation>
    <scope>NUCLEOTIDE SEQUENCE [LARGE SCALE GENOMIC DNA]</scope>
    <source>
        <strain evidence="2 3">NBRC 15358</strain>
    </source>
</reference>
<gene>
    <name evidence="2" type="ORF">KVA01_11620</name>
</gene>
<dbReference type="Proteomes" id="UP000315730">
    <property type="component" value="Unassembled WGS sequence"/>
</dbReference>
<proteinExistence type="predicted"/>
<evidence type="ECO:0000313" key="3">
    <source>
        <dbReference type="Proteomes" id="UP000315730"/>
    </source>
</evidence>
<evidence type="ECO:0000256" key="1">
    <source>
        <dbReference type="SAM" id="MobiDB-lite"/>
    </source>
</evidence>
<feature type="region of interest" description="Disordered" evidence="1">
    <location>
        <begin position="1"/>
        <end position="26"/>
    </location>
</feature>
<accession>A0A4Y4D6T1</accession>
<name>A0A4Y4D6T1_KOCVA</name>
<keyword evidence="3" id="KW-1185">Reference proteome</keyword>
<evidence type="ECO:0000313" key="2">
    <source>
        <dbReference type="EMBL" id="GEC99007.1"/>
    </source>
</evidence>
<sequence>MSTLTDRAREIATRAHHGQTDKTGADYIDHPRRVANRVRHYAEAEQLEAAQVVAWLHDVVEDTPVTLEDLSAEFPREVVAGVDAMTKRADEDRDAYYRRVAADPLARLVKQADLDDNTDPARTALLDADTHARLERKYAHAREVLAAG</sequence>
<organism evidence="2 3">
    <name type="scientific">Kocuria varians</name>
    <name type="common">Micrococcus varians</name>
    <dbReference type="NCBI Taxonomy" id="1272"/>
    <lineage>
        <taxon>Bacteria</taxon>
        <taxon>Bacillati</taxon>
        <taxon>Actinomycetota</taxon>
        <taxon>Actinomycetes</taxon>
        <taxon>Micrococcales</taxon>
        <taxon>Micrococcaceae</taxon>
        <taxon>Kocuria</taxon>
    </lineage>
</organism>
<dbReference type="SUPFAM" id="SSF109604">
    <property type="entry name" value="HD-domain/PDEase-like"/>
    <property type="match status" value="1"/>
</dbReference>
<dbReference type="OrthoDB" id="9802385at2"/>
<dbReference type="PANTHER" id="PTHR46246:SF1">
    <property type="entry name" value="GUANOSINE-3',5'-BIS(DIPHOSPHATE) 3'-PYROPHOSPHOHYDROLASE MESH1"/>
    <property type="match status" value="1"/>
</dbReference>
<dbReference type="STRING" id="1272.GCA_900014985_00667"/>
<keyword evidence="2" id="KW-0378">Hydrolase</keyword>
<dbReference type="RefSeq" id="WP_068467873.1">
    <property type="nucleotide sequence ID" value="NZ_BJNW01000008.1"/>
</dbReference>
<comment type="caution">
    <text evidence="2">The sequence shown here is derived from an EMBL/GenBank/DDBJ whole genome shotgun (WGS) entry which is preliminary data.</text>
</comment>
<dbReference type="InterPro" id="IPR052194">
    <property type="entry name" value="MESH1"/>
</dbReference>